<evidence type="ECO:0000256" key="1">
    <source>
        <dbReference type="SAM" id="Phobius"/>
    </source>
</evidence>
<keyword evidence="1" id="KW-0812">Transmembrane</keyword>
<accession>A0A8H6RLC2</accession>
<evidence type="ECO:0000313" key="2">
    <source>
        <dbReference type="EMBL" id="KAF7192968.1"/>
    </source>
</evidence>
<comment type="caution">
    <text evidence="2">The sequence shown here is derived from an EMBL/GenBank/DDBJ whole genome shotgun (WGS) entry which is preliminary data.</text>
</comment>
<keyword evidence="1" id="KW-0472">Membrane</keyword>
<feature type="transmembrane region" description="Helical" evidence="1">
    <location>
        <begin position="14"/>
        <end position="37"/>
    </location>
</feature>
<dbReference type="EMBL" id="JABCIY010000099">
    <property type="protein sequence ID" value="KAF7192968.1"/>
    <property type="molecule type" value="Genomic_DNA"/>
</dbReference>
<keyword evidence="3" id="KW-1185">Reference proteome</keyword>
<name>A0A8H6RLC2_9PEZI</name>
<organism evidence="2 3">
    <name type="scientific">Pseudocercospora fuligena</name>
    <dbReference type="NCBI Taxonomy" id="685502"/>
    <lineage>
        <taxon>Eukaryota</taxon>
        <taxon>Fungi</taxon>
        <taxon>Dikarya</taxon>
        <taxon>Ascomycota</taxon>
        <taxon>Pezizomycotina</taxon>
        <taxon>Dothideomycetes</taxon>
        <taxon>Dothideomycetidae</taxon>
        <taxon>Mycosphaerellales</taxon>
        <taxon>Mycosphaerellaceae</taxon>
        <taxon>Pseudocercospora</taxon>
    </lineage>
</organism>
<gene>
    <name evidence="2" type="ORF">HII31_05699</name>
</gene>
<reference evidence="2" key="1">
    <citation type="submission" date="2020-04" db="EMBL/GenBank/DDBJ databases">
        <title>Draft genome resource of the tomato pathogen Pseudocercospora fuligena.</title>
        <authorList>
            <person name="Zaccaron A."/>
        </authorList>
    </citation>
    <scope>NUCLEOTIDE SEQUENCE</scope>
    <source>
        <strain evidence="2">PF001</strain>
    </source>
</reference>
<evidence type="ECO:0000313" key="3">
    <source>
        <dbReference type="Proteomes" id="UP000660729"/>
    </source>
</evidence>
<dbReference type="Proteomes" id="UP000660729">
    <property type="component" value="Unassembled WGS sequence"/>
</dbReference>
<keyword evidence="1" id="KW-1133">Transmembrane helix</keyword>
<protein>
    <submittedName>
        <fullName evidence="2">Uncharacterized protein</fullName>
    </submittedName>
</protein>
<dbReference type="AlphaFoldDB" id="A0A8H6RLC2"/>
<proteinExistence type="predicted"/>
<sequence length="80" mass="9110">MIPYTFLPASENSLWWLGGMTTLQQLYSAAHIGFLLVRSCCYTRDWLGRPIRQISSQINGENYVPAWAQIWSISGDGTRD</sequence>